<reference evidence="1 2" key="1">
    <citation type="submission" date="2017-01" db="EMBL/GenBank/DDBJ databases">
        <title>Novel large sulfur bacteria in the metagenomes of groundwater-fed chemosynthetic microbial mats in the Lake Huron basin.</title>
        <authorList>
            <person name="Sharrar A.M."/>
            <person name="Flood B.E."/>
            <person name="Bailey J.V."/>
            <person name="Jones D.S."/>
            <person name="Biddanda B."/>
            <person name="Ruberg S.A."/>
            <person name="Marcus D.N."/>
            <person name="Dick G.J."/>
        </authorList>
    </citation>
    <scope>NUCLEOTIDE SEQUENCE [LARGE SCALE GENOMIC DNA]</scope>
    <source>
        <strain evidence="1">A8</strain>
    </source>
</reference>
<accession>A0A1Y1Q6L8</accession>
<dbReference type="Gene3D" id="3.40.190.290">
    <property type="match status" value="1"/>
</dbReference>
<proteinExistence type="predicted"/>
<dbReference type="EMBL" id="MTEJ01000809">
    <property type="protein sequence ID" value="OQW97377.1"/>
    <property type="molecule type" value="Genomic_DNA"/>
</dbReference>
<organism evidence="1 2">
    <name type="scientific">Thiothrix lacustris</name>
    <dbReference type="NCBI Taxonomy" id="525917"/>
    <lineage>
        <taxon>Bacteria</taxon>
        <taxon>Pseudomonadati</taxon>
        <taxon>Pseudomonadota</taxon>
        <taxon>Gammaproteobacteria</taxon>
        <taxon>Thiotrichales</taxon>
        <taxon>Thiotrichaceae</taxon>
        <taxon>Thiothrix</taxon>
    </lineage>
</organism>
<dbReference type="AlphaFoldDB" id="A0A1Y1Q6L8"/>
<sequence>METPALVANIGWLAIQLVLANGGCCFLPVRLAQPFLMTGQLFPVLGAPEYDHPAYMVYPQKAESMVLEQAVQGLREVAKQQGAWQS</sequence>
<protein>
    <recommendedName>
        <fullName evidence="3">LysR substrate-binding domain-containing protein</fullName>
    </recommendedName>
</protein>
<evidence type="ECO:0008006" key="3">
    <source>
        <dbReference type="Google" id="ProtNLM"/>
    </source>
</evidence>
<evidence type="ECO:0000313" key="2">
    <source>
        <dbReference type="Proteomes" id="UP000192491"/>
    </source>
</evidence>
<name>A0A1Y1Q6L8_9GAMM</name>
<comment type="caution">
    <text evidence="1">The sequence shown here is derived from an EMBL/GenBank/DDBJ whole genome shotgun (WGS) entry which is preliminary data.</text>
</comment>
<dbReference type="SUPFAM" id="SSF53850">
    <property type="entry name" value="Periplasmic binding protein-like II"/>
    <property type="match status" value="1"/>
</dbReference>
<evidence type="ECO:0000313" key="1">
    <source>
        <dbReference type="EMBL" id="OQW97377.1"/>
    </source>
</evidence>
<dbReference type="Proteomes" id="UP000192491">
    <property type="component" value="Unassembled WGS sequence"/>
</dbReference>
<gene>
    <name evidence="1" type="ORF">BWK73_54510</name>
</gene>